<name>A0AAD4T7R4_9MAGN</name>
<evidence type="ECO:0000256" key="1">
    <source>
        <dbReference type="SAM" id="MobiDB-lite"/>
    </source>
</evidence>
<feature type="compositionally biased region" description="Polar residues" evidence="1">
    <location>
        <begin position="140"/>
        <end position="152"/>
    </location>
</feature>
<sequence length="319" mass="34978">MARAIMHLCVASVMVLLAKVFMAEAARYTPGIDNPRKATCKNKEYKERYNLPHVCPKFCGDSGFNVNCVSCKPVCGPDNGKGPTPSIHHVATPSYEPTPSTLIYPTPINKPTSSPLVYPTPPNKPTPSPPVSPRPPSTPAHTPTILSVPSNSEFSAKDDLGAETKNTVNASYNVEHVCHATYPTRCVVDCVTCKPMCSYLYVMCTCCDQPGTIYQDPGFIGSNGITFYFHEKQNFICVLFGDHQICIGARMTAVWVDFVDHLELAFDGQPIYLSSTTNTIIVEVEGNFRVTANVVPITEEESTVHNYGITKDNCFVKKK</sequence>
<dbReference type="AlphaFoldDB" id="A0AAD4T7R4"/>
<keyword evidence="4" id="KW-1185">Reference proteome</keyword>
<proteinExistence type="predicted"/>
<dbReference type="Proteomes" id="UP001202328">
    <property type="component" value="Unassembled WGS sequence"/>
</dbReference>
<evidence type="ECO:0000313" key="4">
    <source>
        <dbReference type="Proteomes" id="UP001202328"/>
    </source>
</evidence>
<dbReference type="EMBL" id="JAJJMB010003726">
    <property type="protein sequence ID" value="KAI3945856.1"/>
    <property type="molecule type" value="Genomic_DNA"/>
</dbReference>
<feature type="region of interest" description="Disordered" evidence="1">
    <location>
        <begin position="114"/>
        <end position="152"/>
    </location>
</feature>
<keyword evidence="2" id="KW-0732">Signal</keyword>
<gene>
    <name evidence="3" type="ORF">MKW98_023130</name>
</gene>
<accession>A0AAD4T7R4</accession>
<feature type="chain" id="PRO_5041994808" evidence="2">
    <location>
        <begin position="26"/>
        <end position="319"/>
    </location>
</feature>
<reference evidence="3" key="1">
    <citation type="submission" date="2022-04" db="EMBL/GenBank/DDBJ databases">
        <title>A functionally conserved STORR gene fusion in Papaver species that diverged 16.8 million years ago.</title>
        <authorList>
            <person name="Catania T."/>
        </authorList>
    </citation>
    <scope>NUCLEOTIDE SEQUENCE</scope>
    <source>
        <strain evidence="3">S-188037</strain>
    </source>
</reference>
<comment type="caution">
    <text evidence="3">The sequence shown here is derived from an EMBL/GenBank/DDBJ whole genome shotgun (WGS) entry which is preliminary data.</text>
</comment>
<feature type="signal peptide" evidence="2">
    <location>
        <begin position="1"/>
        <end position="25"/>
    </location>
</feature>
<evidence type="ECO:0000256" key="2">
    <source>
        <dbReference type="SAM" id="SignalP"/>
    </source>
</evidence>
<evidence type="ECO:0000313" key="3">
    <source>
        <dbReference type="EMBL" id="KAI3945856.1"/>
    </source>
</evidence>
<organism evidence="3 4">
    <name type="scientific">Papaver atlanticum</name>
    <dbReference type="NCBI Taxonomy" id="357466"/>
    <lineage>
        <taxon>Eukaryota</taxon>
        <taxon>Viridiplantae</taxon>
        <taxon>Streptophyta</taxon>
        <taxon>Embryophyta</taxon>
        <taxon>Tracheophyta</taxon>
        <taxon>Spermatophyta</taxon>
        <taxon>Magnoliopsida</taxon>
        <taxon>Ranunculales</taxon>
        <taxon>Papaveraceae</taxon>
        <taxon>Papaveroideae</taxon>
        <taxon>Papaver</taxon>
    </lineage>
</organism>
<protein>
    <submittedName>
        <fullName evidence="3">Uncharacterized protein</fullName>
    </submittedName>
</protein>
<feature type="compositionally biased region" description="Pro residues" evidence="1">
    <location>
        <begin position="118"/>
        <end position="138"/>
    </location>
</feature>
<dbReference type="PANTHER" id="PTHR31656">
    <property type="entry name" value="ROOT CAP DOMAIN-CONTAINING PROTEIN"/>
    <property type="match status" value="1"/>
</dbReference>